<evidence type="ECO:0000256" key="4">
    <source>
        <dbReference type="ARBA" id="ARBA00022827"/>
    </source>
</evidence>
<dbReference type="InterPro" id="IPR013786">
    <property type="entry name" value="AcylCoA_DH/ox_N"/>
</dbReference>
<evidence type="ECO:0000259" key="8">
    <source>
        <dbReference type="Pfam" id="PF02770"/>
    </source>
</evidence>
<dbReference type="PROSITE" id="PS00073">
    <property type="entry name" value="ACYL_COA_DH_2"/>
    <property type="match status" value="1"/>
</dbReference>
<dbReference type="Pfam" id="PF02771">
    <property type="entry name" value="Acyl-CoA_dh_N"/>
    <property type="match status" value="1"/>
</dbReference>
<comment type="cofactor">
    <cofactor evidence="1 6">
        <name>FAD</name>
        <dbReference type="ChEBI" id="CHEBI:57692"/>
    </cofactor>
</comment>
<dbReference type="Pfam" id="PF00441">
    <property type="entry name" value="Acyl-CoA_dh_1"/>
    <property type="match status" value="1"/>
</dbReference>
<dbReference type="InterPro" id="IPR036250">
    <property type="entry name" value="AcylCo_DH-like_C"/>
</dbReference>
<feature type="domain" description="Acyl-CoA dehydrogenase/oxidase N-terminal" evidence="9">
    <location>
        <begin position="6"/>
        <end position="115"/>
    </location>
</feature>
<dbReference type="SUPFAM" id="SSF56645">
    <property type="entry name" value="Acyl-CoA dehydrogenase NM domain-like"/>
    <property type="match status" value="1"/>
</dbReference>
<sequence>MAYIISDEAQDLLNDLKKFCDQEVVAQAKEFDRSGEFPKEIYDKAIEQGYTTLEVPEEYGGPGLSRVDVAALMEQMAWADAGFATTISASGLGTKPVLIAGNDAQKRHVCDLLLDGGFGAFALTEPGAGSDPGAGTTTAVKDGDSYILNGRKCFITNGGVASFYCVTALTDKAAGAKGMSIFLIDRDTPGLSVGHEEDKMGIRLSNTTDVVLEDVRVPAENLLGKEGDGFKIAMKTLDQARAWMGVISTGLAQRAMDEAIAYTKERKQFGKPVLKFQAMQFKIADMAIKIEASRQMNAYALNLMDMGRPYSREAAIAKCFASDAAMWCTTEAVQMFGGYGYSREYPVEKLMRDAKIFQIFEGTNEVQRIVTANNTIGRF</sequence>
<accession>A0A1I0IK81</accession>
<dbReference type="OrthoDB" id="9802447at2"/>
<dbReference type="PIRSF" id="PIRSF016578">
    <property type="entry name" value="HsaA"/>
    <property type="match status" value="1"/>
</dbReference>
<evidence type="ECO:0000259" key="7">
    <source>
        <dbReference type="Pfam" id="PF00441"/>
    </source>
</evidence>
<keyword evidence="11" id="KW-1185">Reference proteome</keyword>
<dbReference type="InterPro" id="IPR006089">
    <property type="entry name" value="Acyl-CoA_DH_CS"/>
</dbReference>
<dbReference type="SUPFAM" id="SSF47203">
    <property type="entry name" value="Acyl-CoA dehydrogenase C-terminal domain-like"/>
    <property type="match status" value="1"/>
</dbReference>
<keyword evidence="3 6" id="KW-0285">Flavoprotein</keyword>
<dbReference type="GO" id="GO:0050660">
    <property type="term" value="F:flavin adenine dinucleotide binding"/>
    <property type="evidence" value="ECO:0007669"/>
    <property type="project" value="InterPro"/>
</dbReference>
<feature type="domain" description="Acyl-CoA oxidase/dehydrogenase middle" evidence="8">
    <location>
        <begin position="120"/>
        <end position="215"/>
    </location>
</feature>
<keyword evidence="5 6" id="KW-0560">Oxidoreductase</keyword>
<dbReference type="InterPro" id="IPR006091">
    <property type="entry name" value="Acyl-CoA_Oxase/DH_mid-dom"/>
</dbReference>
<dbReference type="Gene3D" id="2.40.110.10">
    <property type="entry name" value="Butyryl-CoA Dehydrogenase, subunit A, domain 2"/>
    <property type="match status" value="1"/>
</dbReference>
<dbReference type="FunFam" id="1.20.140.10:FF:000011">
    <property type="entry name" value="Medium-chain specific acyl-CoA dehydrogenase, mitochondrial"/>
    <property type="match status" value="1"/>
</dbReference>
<gene>
    <name evidence="10" type="ORF">SAMN04487771_10856</name>
</gene>
<dbReference type="Proteomes" id="UP000199820">
    <property type="component" value="Unassembled WGS sequence"/>
</dbReference>
<dbReference type="AlphaFoldDB" id="A0A1I0IK81"/>
<dbReference type="InterPro" id="IPR009075">
    <property type="entry name" value="AcylCo_DH/oxidase_C"/>
</dbReference>
<dbReference type="GO" id="GO:0003995">
    <property type="term" value="F:acyl-CoA dehydrogenase activity"/>
    <property type="evidence" value="ECO:0007669"/>
    <property type="project" value="InterPro"/>
</dbReference>
<dbReference type="Pfam" id="PF02770">
    <property type="entry name" value="Acyl-CoA_dh_M"/>
    <property type="match status" value="1"/>
</dbReference>
<dbReference type="RefSeq" id="WP_074650712.1">
    <property type="nucleotide sequence ID" value="NZ_FOIL01000085.1"/>
</dbReference>
<dbReference type="PANTHER" id="PTHR43884:SF12">
    <property type="entry name" value="ISOVALERYL-COA DEHYDROGENASE, MITOCHONDRIAL-RELATED"/>
    <property type="match status" value="1"/>
</dbReference>
<dbReference type="EMBL" id="FOIL01000085">
    <property type="protein sequence ID" value="SET96666.1"/>
    <property type="molecule type" value="Genomic_DNA"/>
</dbReference>
<organism evidence="10 11">
    <name type="scientific">[Clostridium] aminophilum</name>
    <dbReference type="NCBI Taxonomy" id="1526"/>
    <lineage>
        <taxon>Bacteria</taxon>
        <taxon>Bacillati</taxon>
        <taxon>Bacillota</taxon>
        <taxon>Clostridia</taxon>
        <taxon>Lachnospirales</taxon>
        <taxon>Lachnospiraceae</taxon>
    </lineage>
</organism>
<dbReference type="InterPro" id="IPR037069">
    <property type="entry name" value="AcylCoA_DH/ox_N_sf"/>
</dbReference>
<evidence type="ECO:0000259" key="9">
    <source>
        <dbReference type="Pfam" id="PF02771"/>
    </source>
</evidence>
<dbReference type="FunFam" id="2.40.110.10:FF:000001">
    <property type="entry name" value="Acyl-CoA dehydrogenase, mitochondrial"/>
    <property type="match status" value="1"/>
</dbReference>
<dbReference type="InterPro" id="IPR046373">
    <property type="entry name" value="Acyl-CoA_Oxase/DH_mid-dom_sf"/>
</dbReference>
<proteinExistence type="inferred from homology"/>
<dbReference type="PROSITE" id="PS00072">
    <property type="entry name" value="ACYL_COA_DH_1"/>
    <property type="match status" value="1"/>
</dbReference>
<evidence type="ECO:0000313" key="11">
    <source>
        <dbReference type="Proteomes" id="UP000199820"/>
    </source>
</evidence>
<evidence type="ECO:0000256" key="6">
    <source>
        <dbReference type="RuleBase" id="RU362125"/>
    </source>
</evidence>
<comment type="similarity">
    <text evidence="2 6">Belongs to the acyl-CoA dehydrogenase family.</text>
</comment>
<dbReference type="InterPro" id="IPR009100">
    <property type="entry name" value="AcylCoA_DH/oxidase_NM_dom_sf"/>
</dbReference>
<keyword evidence="4 6" id="KW-0274">FAD</keyword>
<evidence type="ECO:0000313" key="10">
    <source>
        <dbReference type="EMBL" id="SET96666.1"/>
    </source>
</evidence>
<evidence type="ECO:0000256" key="5">
    <source>
        <dbReference type="ARBA" id="ARBA00023002"/>
    </source>
</evidence>
<dbReference type="Gene3D" id="1.10.540.10">
    <property type="entry name" value="Acyl-CoA dehydrogenase/oxidase, N-terminal domain"/>
    <property type="match status" value="1"/>
</dbReference>
<reference evidence="10 11" key="1">
    <citation type="submission" date="2016-10" db="EMBL/GenBank/DDBJ databases">
        <authorList>
            <person name="de Groot N.N."/>
        </authorList>
    </citation>
    <scope>NUCLEOTIDE SEQUENCE [LARGE SCALE GENOMIC DNA]</scope>
    <source>
        <strain evidence="10 11">KH1P1</strain>
    </source>
</reference>
<dbReference type="PANTHER" id="PTHR43884">
    <property type="entry name" value="ACYL-COA DEHYDROGENASE"/>
    <property type="match status" value="1"/>
</dbReference>
<dbReference type="eggNOG" id="COG1960">
    <property type="taxonomic scope" value="Bacteria"/>
</dbReference>
<evidence type="ECO:0000256" key="2">
    <source>
        <dbReference type="ARBA" id="ARBA00009347"/>
    </source>
</evidence>
<evidence type="ECO:0000256" key="1">
    <source>
        <dbReference type="ARBA" id="ARBA00001974"/>
    </source>
</evidence>
<dbReference type="Gene3D" id="1.20.140.10">
    <property type="entry name" value="Butyryl-CoA Dehydrogenase, subunit A, domain 3"/>
    <property type="match status" value="1"/>
</dbReference>
<protein>
    <submittedName>
        <fullName evidence="10">Butyryl-CoA dehydrogenase</fullName>
    </submittedName>
</protein>
<name>A0A1I0IK81_9FIRM</name>
<dbReference type="STRING" id="1526.SAMN02910262_02560"/>
<evidence type="ECO:0000256" key="3">
    <source>
        <dbReference type="ARBA" id="ARBA00022630"/>
    </source>
</evidence>
<feature type="domain" description="Acyl-CoA dehydrogenase/oxidase C-terminal" evidence="7">
    <location>
        <begin position="227"/>
        <end position="373"/>
    </location>
</feature>